<comment type="caution">
    <text evidence="2">The sequence shown here is derived from an EMBL/GenBank/DDBJ whole genome shotgun (WGS) entry which is preliminary data.</text>
</comment>
<dbReference type="InterPro" id="IPR011990">
    <property type="entry name" value="TPR-like_helical_dom_sf"/>
</dbReference>
<dbReference type="RefSeq" id="WP_161111290.1">
    <property type="nucleotide sequence ID" value="NZ_WWHY01000001.1"/>
</dbReference>
<proteinExistence type="predicted"/>
<accession>A0A7K2IUT9</accession>
<dbReference type="Gene3D" id="3.40.50.300">
    <property type="entry name" value="P-loop containing nucleotide triphosphate hydrolases"/>
    <property type="match status" value="1"/>
</dbReference>
<evidence type="ECO:0000313" key="2">
    <source>
        <dbReference type="EMBL" id="MYR33742.1"/>
    </source>
</evidence>
<dbReference type="SUPFAM" id="SSF48452">
    <property type="entry name" value="TPR-like"/>
    <property type="match status" value="1"/>
</dbReference>
<dbReference type="PANTHER" id="PTHR46082:SF6">
    <property type="entry name" value="AAA+ ATPASE DOMAIN-CONTAINING PROTEIN-RELATED"/>
    <property type="match status" value="1"/>
</dbReference>
<feature type="region of interest" description="Disordered" evidence="1">
    <location>
        <begin position="664"/>
        <end position="714"/>
    </location>
</feature>
<sequence length="714" mass="78300">MNASPHDNDDTGVLPTDRNPTNWPIRAGAVPLPRRSTHFQEREIGPVLDEALSGFGHPTDHQVLTGPSGVGKTRLAAHHARSLLGERGGNLLVWADASDREGVVFAYAHAARRLLSHCPEDPELAAGRFLDRLRDPSSGSGRRWLVVWDDLTDPARVEDLWPPSGREEGRTIVTTRLPARLLPARGRRPVEVDVYSEAEAAGFLRTALTESGIAHTADEAAALATGLDRLPLALSQAVAYMADRGTTCADYLELLREHPGSTGPWELALERADAHRPSGIARPLLGLLCLLSPSATPEQVLVSRPFREHLGRRVSPPRRPAEQEIRLALASLERLHLIDRGTPLVIGTHHLSRRAAREHPLTRPDREGTRAVADALVSVSSDGAPGSVSDQRVRSSVRALLACPERRAWLWEGDPHPLLFRSAGLPRVDREERALPYRDVFLESLSRDLPERVEDPERIRRGLEKARRHHTIASGPDGVATLRLRHALAYLRAWAGDPGGAIPLYRDLLIDLDRRLGPDRPETLSARGNLAVCRAESGDPTTAVEEARALLTDQRRHLGPDHPNTLTTLHNLAHWRGEAGDPRGAVTEFDRLVEVRAEVMGVDHPTTLACRHELACRRALAGDTEGAARDLAEVARDRRRVLGPGHPDTLATFRRLDRLRREIGVLAEETPNGGPDTPDSGARDEDETGGNGGGHELDPNDEPTGPHFLGRFRK</sequence>
<dbReference type="InterPro" id="IPR027417">
    <property type="entry name" value="P-loop_NTPase"/>
</dbReference>
<evidence type="ECO:0000256" key="1">
    <source>
        <dbReference type="SAM" id="MobiDB-lite"/>
    </source>
</evidence>
<name>A0A7K2IUT9_9ACTN</name>
<organism evidence="2 3">
    <name type="scientific">Nocardiopsis alba</name>
    <dbReference type="NCBI Taxonomy" id="53437"/>
    <lineage>
        <taxon>Bacteria</taxon>
        <taxon>Bacillati</taxon>
        <taxon>Actinomycetota</taxon>
        <taxon>Actinomycetes</taxon>
        <taxon>Streptosporangiales</taxon>
        <taxon>Nocardiopsidaceae</taxon>
        <taxon>Nocardiopsis</taxon>
    </lineage>
</organism>
<dbReference type="Gene3D" id="1.25.40.10">
    <property type="entry name" value="Tetratricopeptide repeat domain"/>
    <property type="match status" value="1"/>
</dbReference>
<dbReference type="SUPFAM" id="SSF52540">
    <property type="entry name" value="P-loop containing nucleoside triphosphate hydrolases"/>
    <property type="match status" value="1"/>
</dbReference>
<protein>
    <submittedName>
        <fullName evidence="2">Tetratricopeptide repeat protein</fullName>
    </submittedName>
</protein>
<feature type="region of interest" description="Disordered" evidence="1">
    <location>
        <begin position="1"/>
        <end position="27"/>
    </location>
</feature>
<dbReference type="InterPro" id="IPR053137">
    <property type="entry name" value="NLR-like"/>
</dbReference>
<dbReference type="AlphaFoldDB" id="A0A7K2IUT9"/>
<dbReference type="Pfam" id="PF13374">
    <property type="entry name" value="TPR_10"/>
    <property type="match status" value="3"/>
</dbReference>
<evidence type="ECO:0000313" key="3">
    <source>
        <dbReference type="Proteomes" id="UP000467124"/>
    </source>
</evidence>
<dbReference type="EMBL" id="WWHY01000001">
    <property type="protein sequence ID" value="MYR33742.1"/>
    <property type="molecule type" value="Genomic_DNA"/>
</dbReference>
<dbReference type="PANTHER" id="PTHR46082">
    <property type="entry name" value="ATP/GTP-BINDING PROTEIN-RELATED"/>
    <property type="match status" value="1"/>
</dbReference>
<dbReference type="Proteomes" id="UP000467124">
    <property type="component" value="Unassembled WGS sequence"/>
</dbReference>
<gene>
    <name evidence="2" type="ORF">GTW20_16115</name>
</gene>
<reference evidence="2 3" key="1">
    <citation type="journal article" date="2019" name="Nat. Commun.">
        <title>The antimicrobial potential of Streptomyces from insect microbiomes.</title>
        <authorList>
            <person name="Chevrette M.G."/>
            <person name="Carlson C.M."/>
            <person name="Ortega H.E."/>
            <person name="Thomas C."/>
            <person name="Ananiev G.E."/>
            <person name="Barns K.J."/>
            <person name="Book A.J."/>
            <person name="Cagnazzo J."/>
            <person name="Carlos C."/>
            <person name="Flanigan W."/>
            <person name="Grubbs K.J."/>
            <person name="Horn H.A."/>
            <person name="Hoffmann F.M."/>
            <person name="Klassen J.L."/>
            <person name="Knack J.J."/>
            <person name="Lewin G.R."/>
            <person name="McDonald B.R."/>
            <person name="Muller L."/>
            <person name="Melo W.G.P."/>
            <person name="Pinto-Tomas A.A."/>
            <person name="Schmitz A."/>
            <person name="Wendt-Pienkowski E."/>
            <person name="Wildman S."/>
            <person name="Zhao M."/>
            <person name="Zhang F."/>
            <person name="Bugni T.S."/>
            <person name="Andes D.R."/>
            <person name="Pupo M.T."/>
            <person name="Currie C.R."/>
        </authorList>
    </citation>
    <scope>NUCLEOTIDE SEQUENCE [LARGE SCALE GENOMIC DNA]</scope>
    <source>
        <strain evidence="2 3">SID5840</strain>
    </source>
</reference>